<feature type="transmembrane region" description="Helical" evidence="5">
    <location>
        <begin position="279"/>
        <end position="302"/>
    </location>
</feature>
<keyword evidence="4 5" id="KW-0472">Membrane</keyword>
<protein>
    <recommendedName>
        <fullName evidence="6">O-antigen ligase-related domain-containing protein</fullName>
    </recommendedName>
</protein>
<feature type="transmembrane region" description="Helical" evidence="5">
    <location>
        <begin position="133"/>
        <end position="157"/>
    </location>
</feature>
<dbReference type="InterPro" id="IPR011990">
    <property type="entry name" value="TPR-like_helical_dom_sf"/>
</dbReference>
<dbReference type="GO" id="GO:0016020">
    <property type="term" value="C:membrane"/>
    <property type="evidence" value="ECO:0007669"/>
    <property type="project" value="UniProtKB-SubCell"/>
</dbReference>
<feature type="domain" description="O-antigen ligase-related" evidence="6">
    <location>
        <begin position="288"/>
        <end position="420"/>
    </location>
</feature>
<feature type="transmembrane region" description="Helical" evidence="5">
    <location>
        <begin position="49"/>
        <end position="67"/>
    </location>
</feature>
<keyword evidence="8" id="KW-1185">Reference proteome</keyword>
<organism evidence="7 8">
    <name type="scientific">Effusibacillus dendaii</name>
    <dbReference type="NCBI Taxonomy" id="2743772"/>
    <lineage>
        <taxon>Bacteria</taxon>
        <taxon>Bacillati</taxon>
        <taxon>Bacillota</taxon>
        <taxon>Bacilli</taxon>
        <taxon>Bacillales</taxon>
        <taxon>Alicyclobacillaceae</taxon>
        <taxon>Effusibacillus</taxon>
    </lineage>
</organism>
<feature type="transmembrane region" description="Helical" evidence="5">
    <location>
        <begin position="473"/>
        <end position="493"/>
    </location>
</feature>
<feature type="transmembrane region" description="Helical" evidence="5">
    <location>
        <begin position="314"/>
        <end position="334"/>
    </location>
</feature>
<feature type="transmembrane region" description="Helical" evidence="5">
    <location>
        <begin position="407"/>
        <end position="431"/>
    </location>
</feature>
<sequence>MTQLTGVIGARVNIETAQAYRTNKLFYLLMTILFVGFSFKNGLFFNPSFMISSLYVSAVSIVVLAWLRMSRAQVSGWQMTDLFVGGYFLMVLLTTFTPANQEYAVTGLIRQFDYTLVYLIVRVITSIDRNRQSLLNGLLLSGVVFSLYGLANGFGTLNVNGTIFDENLRRLASNFEYPNAFAIYQAVLFVIAVAASTVETGKIMKRIYPAVAYLLLSSVILTYSRGTWLVLAGMVLLLFLIYPKGTRRRVVIQTAVPLVGLAATIAFLSKAVLQKQSVFGWEITMSGTILAVLVSWLFEAAIRKLTNRLNKKQRVTVAAVVGLVAVLAVAGVVLKVGLPQNLAERISSINLQQFSVVQRFLFYKDGLKVLHDFPVLGAGWDAWKAIHLRYQSYPYISNESHSYLIDIIMSVGVLGTLVWLTMIGMAIWQGIKSLRMFDFKNRVMQSAIFCGLVGLLGHSLIDFDMSYGTNNYLMWALLGMLVPPFTVKFPSILTRNVEISSSQTTWNYGGVVVAVIGAVIAGGFLLSDREMAIANAAKTPDVGLKAAQNATIFAPYRPAAYLKLADFQTQLYKDNQDQKLAAQIKENVDSAVAKAPYQPDNLVRASDYYTRFGDPVKAVDLAKQAWENDPYAMDFAQNYMRVAGSHGAEEYSKDKGKSKQFFADIISTYQNIEQRIADFKNLPSVLKPEYDYSITPEMKLYYGEANVYLGKYEEAKKVLEPLLTAAQQQDQNRAKVMLAAIQKRQGQSVDLNLLAPTLTDPKLKQYFEGLAKLEPLQ</sequence>
<comment type="subcellular location">
    <subcellularLocation>
        <location evidence="1">Membrane</location>
        <topology evidence="1">Multi-pass membrane protein</topology>
    </subcellularLocation>
</comment>
<evidence type="ECO:0000256" key="5">
    <source>
        <dbReference type="SAM" id="Phobius"/>
    </source>
</evidence>
<dbReference type="Proteomes" id="UP000593802">
    <property type="component" value="Chromosome"/>
</dbReference>
<feature type="transmembrane region" description="Helical" evidence="5">
    <location>
        <begin position="250"/>
        <end position="273"/>
    </location>
</feature>
<dbReference type="Gene3D" id="1.25.40.10">
    <property type="entry name" value="Tetratricopeptide repeat domain"/>
    <property type="match status" value="1"/>
</dbReference>
<reference evidence="7 8" key="1">
    <citation type="submission" date="2020-08" db="EMBL/GenBank/DDBJ databases">
        <title>Complete Genome Sequence of Effusibacillus dendaii Strain skT53, Isolated from Farmland soil.</title>
        <authorList>
            <person name="Konishi T."/>
            <person name="Kawasaki H."/>
        </authorList>
    </citation>
    <scope>NUCLEOTIDE SEQUENCE [LARGE SCALE GENOMIC DNA]</scope>
    <source>
        <strain evidence="8">skT53</strain>
    </source>
</reference>
<evidence type="ECO:0000313" key="8">
    <source>
        <dbReference type="Proteomes" id="UP000593802"/>
    </source>
</evidence>
<evidence type="ECO:0000256" key="3">
    <source>
        <dbReference type="ARBA" id="ARBA00022989"/>
    </source>
</evidence>
<evidence type="ECO:0000313" key="7">
    <source>
        <dbReference type="EMBL" id="BCJ87763.1"/>
    </source>
</evidence>
<dbReference type="PANTHER" id="PTHR37422:SF13">
    <property type="entry name" value="LIPOPOLYSACCHARIDE BIOSYNTHESIS PROTEIN PA4999-RELATED"/>
    <property type="match status" value="1"/>
</dbReference>
<feature type="transmembrane region" description="Helical" evidence="5">
    <location>
        <begin position="25"/>
        <end position="43"/>
    </location>
</feature>
<evidence type="ECO:0000256" key="4">
    <source>
        <dbReference type="ARBA" id="ARBA00023136"/>
    </source>
</evidence>
<dbReference type="AlphaFoldDB" id="A0A7I8DC58"/>
<dbReference type="EMBL" id="AP023366">
    <property type="protein sequence ID" value="BCJ87763.1"/>
    <property type="molecule type" value="Genomic_DNA"/>
</dbReference>
<dbReference type="InterPro" id="IPR007016">
    <property type="entry name" value="O-antigen_ligase-rel_domated"/>
</dbReference>
<keyword evidence="3 5" id="KW-1133">Transmembrane helix</keyword>
<evidence type="ECO:0000256" key="1">
    <source>
        <dbReference type="ARBA" id="ARBA00004141"/>
    </source>
</evidence>
<feature type="transmembrane region" description="Helical" evidence="5">
    <location>
        <begin position="79"/>
        <end position="97"/>
    </location>
</feature>
<name>A0A7I8DC58_9BACL</name>
<feature type="transmembrane region" description="Helical" evidence="5">
    <location>
        <begin position="505"/>
        <end position="526"/>
    </location>
</feature>
<gene>
    <name evidence="7" type="ORF">skT53_27480</name>
</gene>
<evidence type="ECO:0000259" key="6">
    <source>
        <dbReference type="Pfam" id="PF04932"/>
    </source>
</evidence>
<feature type="transmembrane region" description="Helical" evidence="5">
    <location>
        <begin position="177"/>
        <end position="195"/>
    </location>
</feature>
<dbReference type="PANTHER" id="PTHR37422">
    <property type="entry name" value="TEICHURONIC ACID BIOSYNTHESIS PROTEIN TUAE"/>
    <property type="match status" value="1"/>
</dbReference>
<dbReference type="Pfam" id="PF04932">
    <property type="entry name" value="Wzy_C"/>
    <property type="match status" value="1"/>
</dbReference>
<feature type="transmembrane region" description="Helical" evidence="5">
    <location>
        <begin position="228"/>
        <end position="243"/>
    </location>
</feature>
<accession>A0A7I8DC58</accession>
<dbReference type="KEGG" id="eff:skT53_27480"/>
<keyword evidence="2 5" id="KW-0812">Transmembrane</keyword>
<dbReference type="InterPro" id="IPR051533">
    <property type="entry name" value="WaaL-like"/>
</dbReference>
<proteinExistence type="predicted"/>
<dbReference type="RefSeq" id="WP_200758109.1">
    <property type="nucleotide sequence ID" value="NZ_AP023366.1"/>
</dbReference>
<evidence type="ECO:0000256" key="2">
    <source>
        <dbReference type="ARBA" id="ARBA00022692"/>
    </source>
</evidence>
<feature type="transmembrane region" description="Helical" evidence="5">
    <location>
        <begin position="443"/>
        <end position="461"/>
    </location>
</feature>